<gene>
    <name evidence="2" type="ORF">CEXT_554881</name>
</gene>
<protein>
    <submittedName>
        <fullName evidence="2">Uncharacterized protein</fullName>
    </submittedName>
</protein>
<proteinExistence type="predicted"/>
<accession>A0AAV4UE32</accession>
<dbReference type="Proteomes" id="UP001054945">
    <property type="component" value="Unassembled WGS sequence"/>
</dbReference>
<feature type="region of interest" description="Disordered" evidence="1">
    <location>
        <begin position="273"/>
        <end position="348"/>
    </location>
</feature>
<comment type="caution">
    <text evidence="2">The sequence shown here is derived from an EMBL/GenBank/DDBJ whole genome shotgun (WGS) entry which is preliminary data.</text>
</comment>
<feature type="region of interest" description="Disordered" evidence="1">
    <location>
        <begin position="129"/>
        <end position="150"/>
    </location>
</feature>
<evidence type="ECO:0000313" key="3">
    <source>
        <dbReference type="Proteomes" id="UP001054945"/>
    </source>
</evidence>
<dbReference type="EMBL" id="BPLR01012717">
    <property type="protein sequence ID" value="GIY56033.1"/>
    <property type="molecule type" value="Genomic_DNA"/>
</dbReference>
<dbReference type="AlphaFoldDB" id="A0AAV4UE32"/>
<organism evidence="2 3">
    <name type="scientific">Caerostris extrusa</name>
    <name type="common">Bark spider</name>
    <name type="synonym">Caerostris bankana</name>
    <dbReference type="NCBI Taxonomy" id="172846"/>
    <lineage>
        <taxon>Eukaryota</taxon>
        <taxon>Metazoa</taxon>
        <taxon>Ecdysozoa</taxon>
        <taxon>Arthropoda</taxon>
        <taxon>Chelicerata</taxon>
        <taxon>Arachnida</taxon>
        <taxon>Araneae</taxon>
        <taxon>Araneomorphae</taxon>
        <taxon>Entelegynae</taxon>
        <taxon>Araneoidea</taxon>
        <taxon>Araneidae</taxon>
        <taxon>Caerostris</taxon>
    </lineage>
</organism>
<name>A0AAV4UE32_CAEEX</name>
<evidence type="ECO:0000313" key="2">
    <source>
        <dbReference type="EMBL" id="GIY56033.1"/>
    </source>
</evidence>
<feature type="compositionally biased region" description="Basic residues" evidence="1">
    <location>
        <begin position="301"/>
        <end position="313"/>
    </location>
</feature>
<sequence>MEILYKVVSKKNLYLLDIIQIFPEKTFPQIILTNCIRKTDPDVSTNVLEIPKITKEFENLNNPIHTASVSQQNEDVHDIFEGFLNLRNNHPTSDWKMITTVPQSYSNVVTDSVTIKSYEPDTIELTTQKSSPKLSYNPLKPTSLSSNNENTLNKATHNFFTTREPAYAFSNNKYSHQRSDIPSESDHIERAKSFTSGPNSLEENLHKNNGHKILPSSPINENKEAIPSREIRFQNILHNYKPDQIVIDVGSIPNQPSPDSTLDFQRSAHSGIEYSNRKIPLNTRPINGQKSEQRAGETRRGRPVQKTVHHHNRANNLQPRYRNDVSYQTRKSNSPHHHRRNESSLLQHRQYDNNIRPIAYPRQYAAPLPTNTRKSYPKLDSLPPGVSIHPRHPKAPYAEMFHSNFLPSVPQDNRFRTLKPHRQRHHKKKGRLSNSCCRANGKNDNPQSCCRAGGHLVLFPAQKSFVQKRTLLFLCQIWEK</sequence>
<keyword evidence="3" id="KW-1185">Reference proteome</keyword>
<feature type="compositionally biased region" description="Basic and acidic residues" evidence="1">
    <location>
        <begin position="291"/>
        <end position="300"/>
    </location>
</feature>
<reference evidence="2 3" key="1">
    <citation type="submission" date="2021-06" db="EMBL/GenBank/DDBJ databases">
        <title>Caerostris extrusa draft genome.</title>
        <authorList>
            <person name="Kono N."/>
            <person name="Arakawa K."/>
        </authorList>
    </citation>
    <scope>NUCLEOTIDE SEQUENCE [LARGE SCALE GENOMIC DNA]</scope>
</reference>
<evidence type="ECO:0000256" key="1">
    <source>
        <dbReference type="SAM" id="MobiDB-lite"/>
    </source>
</evidence>